<organism evidence="1 2">
    <name type="scientific">Persea americana</name>
    <name type="common">Avocado</name>
    <dbReference type="NCBI Taxonomy" id="3435"/>
    <lineage>
        <taxon>Eukaryota</taxon>
        <taxon>Viridiplantae</taxon>
        <taxon>Streptophyta</taxon>
        <taxon>Embryophyta</taxon>
        <taxon>Tracheophyta</taxon>
        <taxon>Spermatophyta</taxon>
        <taxon>Magnoliopsida</taxon>
        <taxon>Magnoliidae</taxon>
        <taxon>Laurales</taxon>
        <taxon>Lauraceae</taxon>
        <taxon>Persea</taxon>
    </lineage>
</organism>
<evidence type="ECO:0000313" key="1">
    <source>
        <dbReference type="EMBL" id="KAJ8644297.1"/>
    </source>
</evidence>
<gene>
    <name evidence="1" type="ORF">MRB53_006045</name>
</gene>
<protein>
    <submittedName>
        <fullName evidence="1">Uncharacterized protein</fullName>
    </submittedName>
</protein>
<sequence length="153" mass="17141">MKTPKEGNEEEEEKRNKKLASLKTQGGELVEKEKCIPASPITVGVILGATTAKHFVLEENMLEVDCPCVTPEVVLKASDHVDKFTDLMVRDEKTGTCYQDDHLLKDFYKEKLEKGLSLTVEKAAKLKHVLAILDDLSFEQLGAKLKDTMSKTY</sequence>
<reference evidence="1 2" key="1">
    <citation type="journal article" date="2022" name="Hortic Res">
        <title>A haplotype resolved chromosomal level avocado genome allows analysis of novel avocado genes.</title>
        <authorList>
            <person name="Nath O."/>
            <person name="Fletcher S.J."/>
            <person name="Hayward A."/>
            <person name="Shaw L.M."/>
            <person name="Masouleh A.K."/>
            <person name="Furtado A."/>
            <person name="Henry R.J."/>
            <person name="Mitter N."/>
        </authorList>
    </citation>
    <scope>NUCLEOTIDE SEQUENCE [LARGE SCALE GENOMIC DNA]</scope>
    <source>
        <strain evidence="2">cv. Hass</strain>
    </source>
</reference>
<proteinExistence type="predicted"/>
<name>A0ACC2MGL6_PERAE</name>
<keyword evidence="2" id="KW-1185">Reference proteome</keyword>
<evidence type="ECO:0000313" key="2">
    <source>
        <dbReference type="Proteomes" id="UP001234297"/>
    </source>
</evidence>
<dbReference type="Proteomes" id="UP001234297">
    <property type="component" value="Chromosome 2"/>
</dbReference>
<dbReference type="EMBL" id="CM056810">
    <property type="protein sequence ID" value="KAJ8644297.1"/>
    <property type="molecule type" value="Genomic_DNA"/>
</dbReference>
<comment type="caution">
    <text evidence="1">The sequence shown here is derived from an EMBL/GenBank/DDBJ whole genome shotgun (WGS) entry which is preliminary data.</text>
</comment>
<accession>A0ACC2MGL6</accession>